<dbReference type="GO" id="GO:0043565">
    <property type="term" value="F:sequence-specific DNA binding"/>
    <property type="evidence" value="ECO:0007669"/>
    <property type="project" value="TreeGrafter"/>
</dbReference>
<name>A0A5N4C9I5_CAMDR</name>
<feature type="region of interest" description="Disordered" evidence="1">
    <location>
        <begin position="197"/>
        <end position="230"/>
    </location>
</feature>
<reference evidence="2 3" key="1">
    <citation type="journal article" date="2019" name="Mol. Ecol. Resour.">
        <title>Improving Illumina assemblies with Hi-C and long reads: an example with the North African dromedary.</title>
        <authorList>
            <person name="Elbers J.P."/>
            <person name="Rogers M.F."/>
            <person name="Perelman P.L."/>
            <person name="Proskuryakova A.A."/>
            <person name="Serdyukova N.A."/>
            <person name="Johnson W.E."/>
            <person name="Horin P."/>
            <person name="Corander J."/>
            <person name="Murphy D."/>
            <person name="Burger P.A."/>
        </authorList>
    </citation>
    <scope>NUCLEOTIDE SEQUENCE [LARGE SCALE GENOMIC DNA]</scope>
    <source>
        <strain evidence="2">Drom800</strain>
        <tissue evidence="2">Blood</tissue>
    </source>
</reference>
<dbReference type="PANTHER" id="PTHR28376">
    <property type="entry name" value="RGD1562914"/>
    <property type="match status" value="1"/>
</dbReference>
<protein>
    <submittedName>
        <fullName evidence="2">Uncharacterized protein</fullName>
    </submittedName>
</protein>
<evidence type="ECO:0000313" key="3">
    <source>
        <dbReference type="Proteomes" id="UP000299084"/>
    </source>
</evidence>
<dbReference type="Proteomes" id="UP000299084">
    <property type="component" value="Unassembled WGS sequence"/>
</dbReference>
<dbReference type="PANTHER" id="PTHR28376:SF1">
    <property type="entry name" value="POU DOMAIN CLASS 2-ASSOCIATING FACTOR 2"/>
    <property type="match status" value="1"/>
</dbReference>
<comment type="caution">
    <text evidence="2">The sequence shown here is derived from an EMBL/GenBank/DDBJ whole genome shotgun (WGS) entry which is preliminary data.</text>
</comment>
<sequence length="242" mass="25607">MSGYYGVRRSFLSDSDFHSTKQFASDACSPGVAKPLACEPAAGQGHAALLDPCFPEPCGDHRPAALTPGGGAPLFGASALPPLLPPPFPGDSAHFVLVREEAEAWFGGGRDSWEQTVPEGLSQPDPVPADALQSLAPSMNCLSQLESGSTAQHRSSSWGAPLAGVQPYSLHTLEDLYHTQGYPTPAPYPFTSFMTMSNDPPPKVGPFSPDEGADTSALQDPSPWTKEDGSLTWGAYECRRAY</sequence>
<dbReference type="EMBL" id="JWIN03000033">
    <property type="protein sequence ID" value="KAB1255044.1"/>
    <property type="molecule type" value="Genomic_DNA"/>
</dbReference>
<dbReference type="GO" id="GO:0003713">
    <property type="term" value="F:transcription coactivator activity"/>
    <property type="evidence" value="ECO:0007669"/>
    <property type="project" value="TreeGrafter"/>
</dbReference>
<evidence type="ECO:0000313" key="2">
    <source>
        <dbReference type="EMBL" id="KAB1255044.1"/>
    </source>
</evidence>
<accession>A0A5N4C9I5</accession>
<keyword evidence="3" id="KW-1185">Reference proteome</keyword>
<dbReference type="STRING" id="9838.ENSCDRP00005032178"/>
<evidence type="ECO:0000256" key="1">
    <source>
        <dbReference type="SAM" id="MobiDB-lite"/>
    </source>
</evidence>
<dbReference type="InterPro" id="IPR037655">
    <property type="entry name" value="POU2AF2"/>
</dbReference>
<dbReference type="Pfam" id="PF17721">
    <property type="entry name" value="POU2AF2"/>
    <property type="match status" value="1"/>
</dbReference>
<organism evidence="2 3">
    <name type="scientific">Camelus dromedarius</name>
    <name type="common">Dromedary</name>
    <name type="synonym">Arabian camel</name>
    <dbReference type="NCBI Taxonomy" id="9838"/>
    <lineage>
        <taxon>Eukaryota</taxon>
        <taxon>Metazoa</taxon>
        <taxon>Chordata</taxon>
        <taxon>Craniata</taxon>
        <taxon>Vertebrata</taxon>
        <taxon>Euteleostomi</taxon>
        <taxon>Mammalia</taxon>
        <taxon>Eutheria</taxon>
        <taxon>Laurasiatheria</taxon>
        <taxon>Artiodactyla</taxon>
        <taxon>Tylopoda</taxon>
        <taxon>Camelidae</taxon>
        <taxon>Camelus</taxon>
    </lineage>
</organism>
<dbReference type="GO" id="GO:0005634">
    <property type="term" value="C:nucleus"/>
    <property type="evidence" value="ECO:0007669"/>
    <property type="project" value="TreeGrafter"/>
</dbReference>
<dbReference type="AlphaFoldDB" id="A0A5N4C9I5"/>
<gene>
    <name evidence="2" type="ORF">Cadr_000029004</name>
</gene>
<proteinExistence type="predicted"/>